<dbReference type="EMBL" id="JABEZW010219359">
    <property type="protein sequence ID" value="MBA0785603.1"/>
    <property type="molecule type" value="Genomic_DNA"/>
</dbReference>
<accession>A0A7J9FJX8</accession>
<comment type="caution">
    <text evidence="1">The sequence shown here is derived from an EMBL/GenBank/DDBJ whole genome shotgun (WGS) entry which is preliminary data.</text>
</comment>
<evidence type="ECO:0000313" key="1">
    <source>
        <dbReference type="EMBL" id="MBA0785603.1"/>
    </source>
</evidence>
<sequence length="149" mass="17507">MVIAAIVAQHFEATIKDHPKMKLRKIQKIYTSEMHVNVCIDFCYRAKKIVKEKMIENSKEEFRQFWDYAHELRSKMPGNTIKMVVQRVTVDSPPHFKRFYVCFDALKKGWKAGYRPLIRLDGCFLKDPFKSEFLAIVGKEANNQMFAIA</sequence>
<keyword evidence="2" id="KW-1185">Reference proteome</keyword>
<dbReference type="PANTHER" id="PTHR31973:SF187">
    <property type="entry name" value="MUTATOR TRANSPOSASE MUDRA PROTEIN"/>
    <property type="match status" value="1"/>
</dbReference>
<gene>
    <name evidence="1" type="ORF">Gotri_028064</name>
</gene>
<reference evidence="1 2" key="1">
    <citation type="journal article" date="2019" name="Genome Biol. Evol.">
        <title>Insights into the evolution of the New World diploid cottons (Gossypium, subgenus Houzingenia) based on genome sequencing.</title>
        <authorList>
            <person name="Grover C.E."/>
            <person name="Arick M.A. 2nd"/>
            <person name="Thrash A."/>
            <person name="Conover J.L."/>
            <person name="Sanders W.S."/>
            <person name="Peterson D.G."/>
            <person name="Frelichowski J.E."/>
            <person name="Scheffler J.A."/>
            <person name="Scheffler B.E."/>
            <person name="Wendel J.F."/>
        </authorList>
    </citation>
    <scope>NUCLEOTIDE SEQUENCE [LARGE SCALE GENOMIC DNA]</scope>
    <source>
        <strain evidence="1">8</strain>
        <tissue evidence="1">Leaf</tissue>
    </source>
</reference>
<name>A0A7J9FJX8_9ROSI</name>
<dbReference type="Proteomes" id="UP000593568">
    <property type="component" value="Unassembled WGS sequence"/>
</dbReference>
<dbReference type="PANTHER" id="PTHR31973">
    <property type="entry name" value="POLYPROTEIN, PUTATIVE-RELATED"/>
    <property type="match status" value="1"/>
</dbReference>
<organism evidence="1 2">
    <name type="scientific">Gossypium trilobum</name>
    <dbReference type="NCBI Taxonomy" id="34281"/>
    <lineage>
        <taxon>Eukaryota</taxon>
        <taxon>Viridiplantae</taxon>
        <taxon>Streptophyta</taxon>
        <taxon>Embryophyta</taxon>
        <taxon>Tracheophyta</taxon>
        <taxon>Spermatophyta</taxon>
        <taxon>Magnoliopsida</taxon>
        <taxon>eudicotyledons</taxon>
        <taxon>Gunneridae</taxon>
        <taxon>Pentapetalae</taxon>
        <taxon>rosids</taxon>
        <taxon>malvids</taxon>
        <taxon>Malvales</taxon>
        <taxon>Malvaceae</taxon>
        <taxon>Malvoideae</taxon>
        <taxon>Gossypium</taxon>
    </lineage>
</organism>
<evidence type="ECO:0008006" key="3">
    <source>
        <dbReference type="Google" id="ProtNLM"/>
    </source>
</evidence>
<protein>
    <recommendedName>
        <fullName evidence="3">MULE transposase domain-containing protein</fullName>
    </recommendedName>
</protein>
<dbReference type="AlphaFoldDB" id="A0A7J9FJX8"/>
<evidence type="ECO:0000313" key="2">
    <source>
        <dbReference type="Proteomes" id="UP000593568"/>
    </source>
</evidence>
<proteinExistence type="predicted"/>